<organism evidence="2 3">
    <name type="scientific">Hymenobacter polaris</name>
    <dbReference type="NCBI Taxonomy" id="2682546"/>
    <lineage>
        <taxon>Bacteria</taxon>
        <taxon>Pseudomonadati</taxon>
        <taxon>Bacteroidota</taxon>
        <taxon>Cytophagia</taxon>
        <taxon>Cytophagales</taxon>
        <taxon>Hymenobacteraceae</taxon>
        <taxon>Hymenobacter</taxon>
    </lineage>
</organism>
<dbReference type="EMBL" id="JABBGH010000002">
    <property type="protein sequence ID" value="NML66298.1"/>
    <property type="molecule type" value="Genomic_DNA"/>
</dbReference>
<protein>
    <submittedName>
        <fullName evidence="2">Uncharacterized protein</fullName>
    </submittedName>
</protein>
<dbReference type="AlphaFoldDB" id="A0A7Y0FMV8"/>
<sequence length="156" mass="17164">MNLLFLPLTYLLGIASPSAKAPVITLPGYSACQQASLVPEKSILSCYTLQPGNCQSGKVVLAYEKRSSPAKESPRYQIADTVQLQLDAAKNYLTTAMRATTAGKATDRRYFVLCQKDALGEKYLRNLLRVWEVNTQGKLVEVPVTTLKFLNDDFGA</sequence>
<evidence type="ECO:0000256" key="1">
    <source>
        <dbReference type="SAM" id="SignalP"/>
    </source>
</evidence>
<name>A0A7Y0FMV8_9BACT</name>
<evidence type="ECO:0000313" key="2">
    <source>
        <dbReference type="EMBL" id="NML66298.1"/>
    </source>
</evidence>
<evidence type="ECO:0000313" key="3">
    <source>
        <dbReference type="Proteomes" id="UP000559626"/>
    </source>
</evidence>
<keyword evidence="1" id="KW-0732">Signal</keyword>
<feature type="signal peptide" evidence="1">
    <location>
        <begin position="1"/>
        <end position="21"/>
    </location>
</feature>
<dbReference type="RefSeq" id="WP_169531948.1">
    <property type="nucleotide sequence ID" value="NZ_JABBGH010000002.1"/>
</dbReference>
<dbReference type="Proteomes" id="UP000559626">
    <property type="component" value="Unassembled WGS sequence"/>
</dbReference>
<accession>A0A7Y0FMV8</accession>
<comment type="caution">
    <text evidence="2">The sequence shown here is derived from an EMBL/GenBank/DDBJ whole genome shotgun (WGS) entry which is preliminary data.</text>
</comment>
<proteinExistence type="predicted"/>
<feature type="chain" id="PRO_5030894993" evidence="1">
    <location>
        <begin position="22"/>
        <end position="156"/>
    </location>
</feature>
<keyword evidence="3" id="KW-1185">Reference proteome</keyword>
<reference evidence="2 3" key="1">
    <citation type="submission" date="2020-04" db="EMBL/GenBank/DDBJ databases">
        <title>Hymenobacter polaris sp. nov., isolated from Arctic soil.</title>
        <authorList>
            <person name="Dahal R.H."/>
        </authorList>
    </citation>
    <scope>NUCLEOTIDE SEQUENCE [LARGE SCALE GENOMIC DNA]</scope>
    <source>
        <strain evidence="2 3">RP-2-7</strain>
    </source>
</reference>
<gene>
    <name evidence="2" type="ORF">HHL22_13880</name>
</gene>